<dbReference type="PANTHER" id="PTHR12788">
    <property type="entry name" value="PROTEIN-TYROSINE SULFOTRANSFERASE 2"/>
    <property type="match status" value="1"/>
</dbReference>
<protein>
    <submittedName>
        <fullName evidence="4">Tfp pilus assembly protein PilF</fullName>
    </submittedName>
</protein>
<proteinExistence type="predicted"/>
<dbReference type="Pfam" id="PF13424">
    <property type="entry name" value="TPR_12"/>
    <property type="match status" value="1"/>
</dbReference>
<feature type="repeat" description="TPR" evidence="2">
    <location>
        <begin position="243"/>
        <end position="276"/>
    </location>
</feature>
<dbReference type="EMBL" id="FNCV01000008">
    <property type="protein sequence ID" value="SDH61052.1"/>
    <property type="molecule type" value="Genomic_DNA"/>
</dbReference>
<dbReference type="InterPro" id="IPR019734">
    <property type="entry name" value="TPR_rpt"/>
</dbReference>
<dbReference type="SUPFAM" id="SSF52540">
    <property type="entry name" value="P-loop containing nucleoside triphosphate hydrolases"/>
    <property type="match status" value="1"/>
</dbReference>
<dbReference type="Pfam" id="PF13432">
    <property type="entry name" value="TPR_16"/>
    <property type="match status" value="1"/>
</dbReference>
<sequence length="667" mass="71609">MTTAPDPRLTEAAQQHRQGNLEAAKRLYLSILATQPDHPVALHNLGVLCLQGRDAAGAVGHLRRLCTVAPANPRHWQALAQAMAAAGRGGELKAVATEAARHGVRLALPQAASEAGKGAQGKTPKSRPKNGAGSARAAGDPRPRLQKIGRLLDQGRYGVALKESEALIAQAPRLAVAHNLKGLALKGLDRIEEAIGSFLMATRVDPRFPHAFTNLGNCLRRRGDHLAALAAYEDALALAPDDPDTLTSMGNALSGLGRAEAAEAAYRKALALRPASGETLNGLGNLMRDLGRNPEAEALFRQAIEAGPHVSRVSLYASHLAQAKTFRDPADPDIAFLESLLAGPDLPATEQARVGYALGKARHDLADAGQGSHAAAFEAYARAAAIKRATLTYDVADDERLMVELAEALPQAVPADAIAVADAVRPIYIVGMPRSGTSLIEQIIASHPAVHGAGELGMIPDRVRLHGAAAGFHTPWAWARGLSATQAAAFANDCLGRLRALVPGAETHVTDKAPNNFLFAGVLARLLPGARIVHIHRDPMDVGLSCFIQHFAEQAQHYSYDLEELGRYMRAYQRLVDRWRQVLPGEVFIDLAYADLVDAPEPTIRDLIGRLGLPWDDACLSHHRSRRMVQTPSSGQVREPIHAGRQGRWRRFEAQLEPLRRVLEGEG</sequence>
<dbReference type="PANTHER" id="PTHR12788:SF10">
    <property type="entry name" value="PROTEIN-TYROSINE SULFOTRANSFERASE"/>
    <property type="match status" value="1"/>
</dbReference>
<gene>
    <name evidence="4" type="ORF">SAMN05421742_108117</name>
</gene>
<evidence type="ECO:0000256" key="2">
    <source>
        <dbReference type="PROSITE-ProRule" id="PRU00339"/>
    </source>
</evidence>
<feature type="repeat" description="TPR" evidence="2">
    <location>
        <begin position="277"/>
        <end position="310"/>
    </location>
</feature>
<evidence type="ECO:0000313" key="5">
    <source>
        <dbReference type="Proteomes" id="UP000217076"/>
    </source>
</evidence>
<dbReference type="Pfam" id="PF13374">
    <property type="entry name" value="TPR_10"/>
    <property type="match status" value="1"/>
</dbReference>
<accession>A0A1G8DTQ6</accession>
<feature type="repeat" description="TPR" evidence="2">
    <location>
        <begin position="209"/>
        <end position="242"/>
    </location>
</feature>
<evidence type="ECO:0000313" key="4">
    <source>
        <dbReference type="EMBL" id="SDH61052.1"/>
    </source>
</evidence>
<keyword evidence="2" id="KW-0802">TPR repeat</keyword>
<evidence type="ECO:0000256" key="1">
    <source>
        <dbReference type="ARBA" id="ARBA00022679"/>
    </source>
</evidence>
<dbReference type="OrthoDB" id="9800698at2"/>
<feature type="region of interest" description="Disordered" evidence="3">
    <location>
        <begin position="111"/>
        <end position="145"/>
    </location>
</feature>
<evidence type="ECO:0000256" key="3">
    <source>
        <dbReference type="SAM" id="MobiDB-lite"/>
    </source>
</evidence>
<dbReference type="STRING" id="83401.SAMN05421742_108117"/>
<dbReference type="GO" id="GO:0008476">
    <property type="term" value="F:protein-tyrosine sulfotransferase activity"/>
    <property type="evidence" value="ECO:0007669"/>
    <property type="project" value="InterPro"/>
</dbReference>
<dbReference type="InterPro" id="IPR011990">
    <property type="entry name" value="TPR-like_helical_dom_sf"/>
</dbReference>
<dbReference type="Gene3D" id="3.40.50.300">
    <property type="entry name" value="P-loop containing nucleotide triphosphate hydrolases"/>
    <property type="match status" value="1"/>
</dbReference>
<dbReference type="AlphaFoldDB" id="A0A1G8DTQ6"/>
<dbReference type="Gene3D" id="1.25.40.10">
    <property type="entry name" value="Tetratricopeptide repeat domain"/>
    <property type="match status" value="2"/>
</dbReference>
<dbReference type="PROSITE" id="PS50005">
    <property type="entry name" value="TPR"/>
    <property type="match status" value="3"/>
</dbReference>
<name>A0A1G8DTQ6_9PROT</name>
<dbReference type="InterPro" id="IPR027417">
    <property type="entry name" value="P-loop_NTPase"/>
</dbReference>
<dbReference type="SMART" id="SM00028">
    <property type="entry name" value="TPR"/>
    <property type="match status" value="6"/>
</dbReference>
<dbReference type="Proteomes" id="UP000217076">
    <property type="component" value="Unassembled WGS sequence"/>
</dbReference>
<keyword evidence="5" id="KW-1185">Reference proteome</keyword>
<dbReference type="SUPFAM" id="SSF48452">
    <property type="entry name" value="TPR-like"/>
    <property type="match status" value="2"/>
</dbReference>
<dbReference type="RefSeq" id="WP_092620659.1">
    <property type="nucleotide sequence ID" value="NZ_FNCV01000008.1"/>
</dbReference>
<reference evidence="5" key="1">
    <citation type="submission" date="2016-10" db="EMBL/GenBank/DDBJ databases">
        <authorList>
            <person name="Varghese N."/>
            <person name="Submissions S."/>
        </authorList>
    </citation>
    <scope>NUCLEOTIDE SEQUENCE [LARGE SCALE GENOMIC DNA]</scope>
    <source>
        <strain evidence="5">930I</strain>
    </source>
</reference>
<keyword evidence="1" id="KW-0808">Transferase</keyword>
<organism evidence="4 5">
    <name type="scientific">Roseospirillum parvum</name>
    <dbReference type="NCBI Taxonomy" id="83401"/>
    <lineage>
        <taxon>Bacteria</taxon>
        <taxon>Pseudomonadati</taxon>
        <taxon>Pseudomonadota</taxon>
        <taxon>Alphaproteobacteria</taxon>
        <taxon>Rhodospirillales</taxon>
        <taxon>Rhodospirillaceae</taxon>
        <taxon>Roseospirillum</taxon>
    </lineage>
</organism>
<dbReference type="InterPro" id="IPR026634">
    <property type="entry name" value="TPST-like"/>
</dbReference>
<dbReference type="Pfam" id="PF13469">
    <property type="entry name" value="Sulfotransfer_3"/>
    <property type="match status" value="1"/>
</dbReference>